<dbReference type="SUPFAM" id="SSF53335">
    <property type="entry name" value="S-adenosyl-L-methionine-dependent methyltransferases"/>
    <property type="match status" value="1"/>
</dbReference>
<dbReference type="PROSITE" id="PS00095">
    <property type="entry name" value="C5_MTASE_2"/>
    <property type="match status" value="1"/>
</dbReference>
<keyword evidence="3 5" id="KW-0949">S-adenosyl-L-methionine</keyword>
<comment type="caution">
    <text evidence="8">The sequence shown here is derived from an EMBL/GenBank/DDBJ whole genome shotgun (WGS) entry which is preliminary data.</text>
</comment>
<dbReference type="GO" id="GO:0032259">
    <property type="term" value="P:methylation"/>
    <property type="evidence" value="ECO:0007669"/>
    <property type="project" value="UniProtKB-KW"/>
</dbReference>
<dbReference type="InterPro" id="IPR001525">
    <property type="entry name" value="C5_MeTfrase"/>
</dbReference>
<dbReference type="Gene3D" id="3.40.50.150">
    <property type="entry name" value="Vaccinia Virus protein VP39"/>
    <property type="match status" value="1"/>
</dbReference>
<dbReference type="Pfam" id="PF00145">
    <property type="entry name" value="DNA_methylase"/>
    <property type="match status" value="1"/>
</dbReference>
<evidence type="ECO:0000313" key="9">
    <source>
        <dbReference type="Proteomes" id="UP001589667"/>
    </source>
</evidence>
<sequence>MELGLERAGMKTVGQVEIDPWCRTVLEHHWPDTPRHDDVLTTPQWWASKERPNVDLVCGGFPCQPFSLAGFQLGVFDERWMWPAFADVIRAVRPRYVLVENVSALVRDAGAWGTVLADLHALGFDAEWATLRASDFGAPHNRERVYLVAYPQGEHGQARDRLGASRVGGAPLTARGLSGLAVPARRRAASEWLAREPRVDRLADGIPRQVDRLRGAGNAVVPPVIEHIGGLIVEHAESTAQAA</sequence>
<dbReference type="PROSITE" id="PS51679">
    <property type="entry name" value="SAM_MT_C5"/>
    <property type="match status" value="1"/>
</dbReference>
<evidence type="ECO:0000256" key="5">
    <source>
        <dbReference type="PROSITE-ProRule" id="PRU01016"/>
    </source>
</evidence>
<dbReference type="InterPro" id="IPR018117">
    <property type="entry name" value="C5_DNA_meth_AS"/>
</dbReference>
<dbReference type="RefSeq" id="WP_376863398.1">
    <property type="nucleotide sequence ID" value="NZ_JBHMBL010000001.1"/>
</dbReference>
<evidence type="ECO:0000256" key="7">
    <source>
        <dbReference type="RuleBase" id="RU000417"/>
    </source>
</evidence>
<evidence type="ECO:0000256" key="3">
    <source>
        <dbReference type="ARBA" id="ARBA00022691"/>
    </source>
</evidence>
<keyword evidence="2 5" id="KW-0808">Transferase</keyword>
<evidence type="ECO:0000256" key="6">
    <source>
        <dbReference type="RuleBase" id="RU000416"/>
    </source>
</evidence>
<dbReference type="GO" id="GO:0003886">
    <property type="term" value="F:DNA (cytosine-5-)-methyltransferase activity"/>
    <property type="evidence" value="ECO:0007669"/>
    <property type="project" value="UniProtKB-EC"/>
</dbReference>
<keyword evidence="9" id="KW-1185">Reference proteome</keyword>
<dbReference type="EMBL" id="JBHMBL010000001">
    <property type="protein sequence ID" value="MFB9641504.1"/>
    <property type="molecule type" value="Genomic_DNA"/>
</dbReference>
<reference evidence="8 9" key="1">
    <citation type="submission" date="2024-09" db="EMBL/GenBank/DDBJ databases">
        <authorList>
            <person name="Sun Q."/>
            <person name="Mori K."/>
        </authorList>
    </citation>
    <scope>NUCLEOTIDE SEQUENCE [LARGE SCALE GENOMIC DNA]</scope>
    <source>
        <strain evidence="8 9">JCM 14321</strain>
    </source>
</reference>
<protein>
    <recommendedName>
        <fullName evidence="7">Cytosine-specific methyltransferase</fullName>
        <ecNumber evidence="7">2.1.1.37</ecNumber>
    </recommendedName>
</protein>
<evidence type="ECO:0000256" key="4">
    <source>
        <dbReference type="ARBA" id="ARBA00022747"/>
    </source>
</evidence>
<keyword evidence="1 5" id="KW-0489">Methyltransferase</keyword>
<dbReference type="PANTHER" id="PTHR10629:SF50">
    <property type="entry name" value="DNA (CYTOSINE-5)-METHYLTRANSFERASE CMT3"/>
    <property type="match status" value="1"/>
</dbReference>
<feature type="active site" evidence="5">
    <location>
        <position position="63"/>
    </location>
</feature>
<comment type="catalytic activity">
    <reaction evidence="7">
        <text>a 2'-deoxycytidine in DNA + S-adenosyl-L-methionine = a 5-methyl-2'-deoxycytidine in DNA + S-adenosyl-L-homocysteine + H(+)</text>
        <dbReference type="Rhea" id="RHEA:13681"/>
        <dbReference type="Rhea" id="RHEA-COMP:11369"/>
        <dbReference type="Rhea" id="RHEA-COMP:11370"/>
        <dbReference type="ChEBI" id="CHEBI:15378"/>
        <dbReference type="ChEBI" id="CHEBI:57856"/>
        <dbReference type="ChEBI" id="CHEBI:59789"/>
        <dbReference type="ChEBI" id="CHEBI:85452"/>
        <dbReference type="ChEBI" id="CHEBI:85454"/>
        <dbReference type="EC" id="2.1.1.37"/>
    </reaction>
</comment>
<organism evidence="8 9">
    <name type="scientific">Agromyces lapidis</name>
    <dbReference type="NCBI Taxonomy" id="279574"/>
    <lineage>
        <taxon>Bacteria</taxon>
        <taxon>Bacillati</taxon>
        <taxon>Actinomycetota</taxon>
        <taxon>Actinomycetes</taxon>
        <taxon>Micrococcales</taxon>
        <taxon>Microbacteriaceae</taxon>
        <taxon>Agromyces</taxon>
    </lineage>
</organism>
<dbReference type="Proteomes" id="UP001589667">
    <property type="component" value="Unassembled WGS sequence"/>
</dbReference>
<dbReference type="PRINTS" id="PR00105">
    <property type="entry name" value="C5METTRFRASE"/>
</dbReference>
<keyword evidence="4" id="KW-0680">Restriction system</keyword>
<dbReference type="PANTHER" id="PTHR10629">
    <property type="entry name" value="CYTOSINE-SPECIFIC METHYLTRANSFERASE"/>
    <property type="match status" value="1"/>
</dbReference>
<evidence type="ECO:0000256" key="1">
    <source>
        <dbReference type="ARBA" id="ARBA00022603"/>
    </source>
</evidence>
<evidence type="ECO:0000256" key="2">
    <source>
        <dbReference type="ARBA" id="ARBA00022679"/>
    </source>
</evidence>
<proteinExistence type="inferred from homology"/>
<comment type="similarity">
    <text evidence="5 6">Belongs to the class I-like SAM-binding methyltransferase superfamily. C5-methyltransferase family.</text>
</comment>
<accession>A0ABV5SMD9</accession>
<name>A0ABV5SMD9_9MICO</name>
<dbReference type="InterPro" id="IPR050390">
    <property type="entry name" value="C5-Methyltransferase"/>
</dbReference>
<dbReference type="EC" id="2.1.1.37" evidence="7"/>
<dbReference type="PROSITE" id="PS00094">
    <property type="entry name" value="C5_MTASE_1"/>
    <property type="match status" value="1"/>
</dbReference>
<evidence type="ECO:0000313" key="8">
    <source>
        <dbReference type="EMBL" id="MFB9641504.1"/>
    </source>
</evidence>
<dbReference type="InterPro" id="IPR029063">
    <property type="entry name" value="SAM-dependent_MTases_sf"/>
</dbReference>
<gene>
    <name evidence="8" type="ORF">ACFFQV_04270</name>
</gene>
<dbReference type="InterPro" id="IPR031303">
    <property type="entry name" value="C5_meth_CS"/>
</dbReference>
<dbReference type="NCBIfam" id="TIGR00675">
    <property type="entry name" value="dcm"/>
    <property type="match status" value="1"/>
</dbReference>